<dbReference type="EMBL" id="PVZF01000020">
    <property type="protein sequence ID" value="PRY09770.1"/>
    <property type="molecule type" value="Genomic_DNA"/>
</dbReference>
<protein>
    <submittedName>
        <fullName evidence="3">ClpA/ClpB-like protein</fullName>
    </submittedName>
</protein>
<dbReference type="AlphaFoldDB" id="A0A2T0QWP6"/>
<organism evidence="3 4">
    <name type="scientific">Kineococcus rhizosphaerae</name>
    <dbReference type="NCBI Taxonomy" id="559628"/>
    <lineage>
        <taxon>Bacteria</taxon>
        <taxon>Bacillati</taxon>
        <taxon>Actinomycetota</taxon>
        <taxon>Actinomycetes</taxon>
        <taxon>Kineosporiales</taxon>
        <taxon>Kineosporiaceae</taxon>
        <taxon>Kineococcus</taxon>
    </lineage>
</organism>
<dbReference type="InterPro" id="IPR004176">
    <property type="entry name" value="Clp_R_N"/>
</dbReference>
<keyword evidence="1" id="KW-0677">Repeat</keyword>
<dbReference type="Proteomes" id="UP000238083">
    <property type="component" value="Unassembled WGS sequence"/>
</dbReference>
<dbReference type="Gene3D" id="1.10.1780.10">
    <property type="entry name" value="Clp, N-terminal domain"/>
    <property type="match status" value="1"/>
</dbReference>
<dbReference type="InterPro" id="IPR036628">
    <property type="entry name" value="Clp_N_dom_sf"/>
</dbReference>
<evidence type="ECO:0000313" key="3">
    <source>
        <dbReference type="EMBL" id="PRY09770.1"/>
    </source>
</evidence>
<dbReference type="OrthoDB" id="3628183at2"/>
<reference evidence="3 4" key="1">
    <citation type="submission" date="2018-03" db="EMBL/GenBank/DDBJ databases">
        <title>Genomic Encyclopedia of Archaeal and Bacterial Type Strains, Phase II (KMG-II): from individual species to whole genera.</title>
        <authorList>
            <person name="Goeker M."/>
        </authorList>
    </citation>
    <scope>NUCLEOTIDE SEQUENCE [LARGE SCALE GENOMIC DNA]</scope>
    <source>
        <strain evidence="3 4">DSM 19711</strain>
    </source>
</reference>
<dbReference type="SUPFAM" id="SSF81923">
    <property type="entry name" value="Double Clp-N motif"/>
    <property type="match status" value="1"/>
</dbReference>
<evidence type="ECO:0000256" key="1">
    <source>
        <dbReference type="PROSITE-ProRule" id="PRU01251"/>
    </source>
</evidence>
<evidence type="ECO:0000259" key="2">
    <source>
        <dbReference type="PROSITE" id="PS51903"/>
    </source>
</evidence>
<sequence length="185" mass="20269">MFERFTKPARAAVVRAQEEARALQHHRIGAEHVLLGVLATPSVAQRVVGPVDLDTLRDLVRRHAAGERDAEALRSLGIDLDEVRRRAEESFGPGALDTGRPRRRLFGRGAPSTHVPFDRSGKKVLEDALRAALSLRHNYVGTEHILLAVLGRPEGTAATVLREAGVTLDRESATEQVLAEIRRSA</sequence>
<name>A0A2T0QWP6_9ACTN</name>
<accession>A0A2T0QWP6</accession>
<keyword evidence="4" id="KW-1185">Reference proteome</keyword>
<dbReference type="PROSITE" id="PS51903">
    <property type="entry name" value="CLP_R"/>
    <property type="match status" value="1"/>
</dbReference>
<comment type="caution">
    <text evidence="3">The sequence shown here is derived from an EMBL/GenBank/DDBJ whole genome shotgun (WGS) entry which is preliminary data.</text>
</comment>
<dbReference type="RefSeq" id="WP_106215482.1">
    <property type="nucleotide sequence ID" value="NZ_PVZF01000020.1"/>
</dbReference>
<dbReference type="Pfam" id="PF02861">
    <property type="entry name" value="Clp_N"/>
    <property type="match status" value="2"/>
</dbReference>
<gene>
    <name evidence="3" type="ORF">CLV37_12022</name>
</gene>
<evidence type="ECO:0000313" key="4">
    <source>
        <dbReference type="Proteomes" id="UP000238083"/>
    </source>
</evidence>
<proteinExistence type="predicted"/>
<feature type="domain" description="Clp R" evidence="2">
    <location>
        <begin position="2"/>
        <end position="184"/>
    </location>
</feature>